<keyword evidence="2" id="KW-0012">Acyltransferase</keyword>
<accession>A0AAD1NI50</accession>
<evidence type="ECO:0000259" key="3">
    <source>
        <dbReference type="PROSITE" id="PS51186"/>
    </source>
</evidence>
<dbReference type="InterPro" id="IPR016181">
    <property type="entry name" value="Acyl_CoA_acyltransferase"/>
</dbReference>
<dbReference type="Gene3D" id="3.40.630.30">
    <property type="match status" value="1"/>
</dbReference>
<evidence type="ECO:0000313" key="4">
    <source>
        <dbReference type="EMBL" id="BCO06296.1"/>
    </source>
</evidence>
<dbReference type="InterPro" id="IPR050832">
    <property type="entry name" value="Bact_Acetyltransf"/>
</dbReference>
<evidence type="ECO:0000256" key="1">
    <source>
        <dbReference type="ARBA" id="ARBA00022679"/>
    </source>
</evidence>
<evidence type="ECO:0000313" key="5">
    <source>
        <dbReference type="Proteomes" id="UP000595253"/>
    </source>
</evidence>
<dbReference type="GO" id="GO:0016747">
    <property type="term" value="F:acyltransferase activity, transferring groups other than amino-acyl groups"/>
    <property type="evidence" value="ECO:0007669"/>
    <property type="project" value="InterPro"/>
</dbReference>
<organism evidence="4 5">
    <name type="scientific">Lactococcus lactis subsp. cremoris</name>
    <name type="common">Streptococcus cremoris</name>
    <dbReference type="NCBI Taxonomy" id="1359"/>
    <lineage>
        <taxon>Bacteria</taxon>
        <taxon>Bacillati</taxon>
        <taxon>Bacillota</taxon>
        <taxon>Bacilli</taxon>
        <taxon>Lactobacillales</taxon>
        <taxon>Streptococcaceae</taxon>
        <taxon>Lactococcus</taxon>
    </lineage>
</organism>
<dbReference type="SUPFAM" id="SSF55729">
    <property type="entry name" value="Acyl-CoA N-acyltransferases (Nat)"/>
    <property type="match status" value="1"/>
</dbReference>
<dbReference type="Pfam" id="PF13673">
    <property type="entry name" value="Acetyltransf_10"/>
    <property type="match status" value="1"/>
</dbReference>
<dbReference type="PANTHER" id="PTHR43877:SF2">
    <property type="entry name" value="AMINOALKYLPHOSPHONATE N-ACETYLTRANSFERASE-RELATED"/>
    <property type="match status" value="1"/>
</dbReference>
<gene>
    <name evidence="4" type="primary">yccI</name>
    <name evidence="4" type="ORF">LLC_15360</name>
</gene>
<proteinExistence type="predicted"/>
<protein>
    <submittedName>
        <fullName evidence="4">GNAT family acetyltransferase</fullName>
    </submittedName>
</protein>
<dbReference type="PROSITE" id="PS51186">
    <property type="entry name" value="GNAT"/>
    <property type="match status" value="1"/>
</dbReference>
<feature type="domain" description="N-acetyltransferase" evidence="3">
    <location>
        <begin position="1"/>
        <end position="145"/>
    </location>
</feature>
<dbReference type="EMBL" id="AP024222">
    <property type="protein sequence ID" value="BCO06296.1"/>
    <property type="molecule type" value="Genomic_DNA"/>
</dbReference>
<reference evidence="4 5" key="1">
    <citation type="submission" date="2020-12" db="EMBL/GenBank/DDBJ databases">
        <title>Complete genome sequence of lactococcus lactis subsp. cremoris strain EPSC and strain G3-2.</title>
        <authorList>
            <person name="Kita K."/>
            <person name="Ishikawa S."/>
        </authorList>
    </citation>
    <scope>NUCLEOTIDE SEQUENCE [LARGE SCALE GENOMIC DNA]</scope>
    <source>
        <strain evidence="4 5">EPSC</strain>
    </source>
</reference>
<keyword evidence="1" id="KW-0808">Transferase</keyword>
<dbReference type="Proteomes" id="UP000595253">
    <property type="component" value="Chromosome"/>
</dbReference>
<evidence type="ECO:0000256" key="2">
    <source>
        <dbReference type="ARBA" id="ARBA00023315"/>
    </source>
</evidence>
<dbReference type="RefSeq" id="WP_021213069.1">
    <property type="nucleotide sequence ID" value="NZ_AP018499.1"/>
</dbReference>
<dbReference type="InterPro" id="IPR000182">
    <property type="entry name" value="GNAT_dom"/>
</dbReference>
<dbReference type="AlphaFoldDB" id="A0AAD1NI50"/>
<name>A0AAD1NI50_LACLC</name>
<sequence>MIRKVEMRDVSDITRLAGVLGYPISESIVKNNMSRILNDEKQEFLVFDNGNQVVGFIEAETYDTVYSKEIMFNVLGLVVDDQEQGQGQGIGAQLLSALEENAKARGINVIRLNSGVQRHEAHQFYEHQGYTSNHSQKRFLKVLEK</sequence>
<dbReference type="PANTHER" id="PTHR43877">
    <property type="entry name" value="AMINOALKYLPHOSPHONATE N-ACETYLTRANSFERASE-RELATED-RELATED"/>
    <property type="match status" value="1"/>
</dbReference>